<dbReference type="InterPro" id="IPR001806">
    <property type="entry name" value="Small_GTPase"/>
</dbReference>
<comment type="catalytic activity">
    <reaction evidence="4">
        <text>GTP + H2O = GDP + phosphate + H(+)</text>
        <dbReference type="Rhea" id="RHEA:19669"/>
        <dbReference type="ChEBI" id="CHEBI:15377"/>
        <dbReference type="ChEBI" id="CHEBI:15378"/>
        <dbReference type="ChEBI" id="CHEBI:37565"/>
        <dbReference type="ChEBI" id="CHEBI:43474"/>
        <dbReference type="ChEBI" id="CHEBI:58189"/>
        <dbReference type="EC" id="3.6.5.2"/>
    </reaction>
</comment>
<organism evidence="5 6">
    <name type="scientific">Orchesella dallaii</name>
    <dbReference type="NCBI Taxonomy" id="48710"/>
    <lineage>
        <taxon>Eukaryota</taxon>
        <taxon>Metazoa</taxon>
        <taxon>Ecdysozoa</taxon>
        <taxon>Arthropoda</taxon>
        <taxon>Hexapoda</taxon>
        <taxon>Collembola</taxon>
        <taxon>Entomobryomorpha</taxon>
        <taxon>Entomobryoidea</taxon>
        <taxon>Orchesellidae</taxon>
        <taxon>Orchesellinae</taxon>
        <taxon>Orchesella</taxon>
    </lineage>
</organism>
<dbReference type="SUPFAM" id="SSF52540">
    <property type="entry name" value="P-loop containing nucleoside triphosphate hydrolases"/>
    <property type="match status" value="1"/>
</dbReference>
<dbReference type="Pfam" id="PF00071">
    <property type="entry name" value="Ras"/>
    <property type="match status" value="1"/>
</dbReference>
<dbReference type="InterPro" id="IPR051065">
    <property type="entry name" value="Ras-related_GTPase"/>
</dbReference>
<evidence type="ECO:0000256" key="4">
    <source>
        <dbReference type="ARBA" id="ARBA00048098"/>
    </source>
</evidence>
<comment type="caution">
    <text evidence="5">The sequence shown here is derived from an EMBL/GenBank/DDBJ whole genome shotgun (WGS) entry which is preliminary data.</text>
</comment>
<dbReference type="EMBL" id="CAXLJM020000124">
    <property type="protein sequence ID" value="CAL8138928.1"/>
    <property type="molecule type" value="Genomic_DNA"/>
</dbReference>
<dbReference type="EC" id="3.6.5.2" evidence="2"/>
<keyword evidence="3" id="KW-0378">Hydrolase</keyword>
<sequence length="136" mass="15421">MDTIATAHNDNRDNAEIKIILVGDKGVGKSTLLDQFWGPNSNGTQPTASMRYSSPFVETMIIGNKSDLEEQRVISKEQGQELSSQLGALAFREMSVVNFNQEPFIWMLMGIYLRRKLRNQDATEKQRIKKGREDLS</sequence>
<protein>
    <recommendedName>
        <fullName evidence="2">small monomeric GTPase</fullName>
        <ecNumber evidence="2">3.6.5.2</ecNumber>
    </recommendedName>
</protein>
<dbReference type="Gene3D" id="3.40.50.300">
    <property type="entry name" value="P-loop containing nucleotide triphosphate hydrolases"/>
    <property type="match status" value="2"/>
</dbReference>
<dbReference type="PANTHER" id="PTHR45704">
    <property type="entry name" value="RAS-LIKE FAMILY MEMBER 11"/>
    <property type="match status" value="1"/>
</dbReference>
<evidence type="ECO:0000313" key="6">
    <source>
        <dbReference type="Proteomes" id="UP001642540"/>
    </source>
</evidence>
<dbReference type="InterPro" id="IPR027417">
    <property type="entry name" value="P-loop_NTPase"/>
</dbReference>
<proteinExistence type="inferred from homology"/>
<comment type="similarity">
    <text evidence="1">Belongs to the small GTPase superfamily. Ras family.</text>
</comment>
<dbReference type="SMART" id="SM00173">
    <property type="entry name" value="RAS"/>
    <property type="match status" value="1"/>
</dbReference>
<evidence type="ECO:0000256" key="2">
    <source>
        <dbReference type="ARBA" id="ARBA00011984"/>
    </source>
</evidence>
<reference evidence="5 6" key="1">
    <citation type="submission" date="2024-08" db="EMBL/GenBank/DDBJ databases">
        <authorList>
            <person name="Cucini C."/>
            <person name="Frati F."/>
        </authorList>
    </citation>
    <scope>NUCLEOTIDE SEQUENCE [LARGE SCALE GENOMIC DNA]</scope>
</reference>
<accession>A0ABP1RYC2</accession>
<gene>
    <name evidence="5" type="ORF">ODALV1_LOCUS27601</name>
</gene>
<keyword evidence="6" id="KW-1185">Reference proteome</keyword>
<evidence type="ECO:0000256" key="3">
    <source>
        <dbReference type="ARBA" id="ARBA00022801"/>
    </source>
</evidence>
<name>A0ABP1RYC2_9HEXA</name>
<evidence type="ECO:0000313" key="5">
    <source>
        <dbReference type="EMBL" id="CAL8138928.1"/>
    </source>
</evidence>
<dbReference type="SMART" id="SM00175">
    <property type="entry name" value="RAB"/>
    <property type="match status" value="1"/>
</dbReference>
<dbReference type="Proteomes" id="UP001642540">
    <property type="component" value="Unassembled WGS sequence"/>
</dbReference>
<evidence type="ECO:0000256" key="1">
    <source>
        <dbReference type="ARBA" id="ARBA00008344"/>
    </source>
</evidence>